<dbReference type="Proteomes" id="UP000228497">
    <property type="component" value="Unassembled WGS sequence"/>
</dbReference>
<comment type="caution">
    <text evidence="2">The sequence shown here is derived from an EMBL/GenBank/DDBJ whole genome shotgun (WGS) entry which is preliminary data.</text>
</comment>
<proteinExistence type="predicted"/>
<name>A0A2M7FCV9_9BACT</name>
<evidence type="ECO:0000256" key="1">
    <source>
        <dbReference type="SAM" id="Phobius"/>
    </source>
</evidence>
<evidence type="ECO:0000313" key="3">
    <source>
        <dbReference type="Proteomes" id="UP000228497"/>
    </source>
</evidence>
<feature type="non-terminal residue" evidence="2">
    <location>
        <position position="1"/>
    </location>
</feature>
<gene>
    <name evidence="2" type="ORF">COW49_03355</name>
</gene>
<keyword evidence="1" id="KW-0812">Transmembrane</keyword>
<organism evidence="2 3">
    <name type="scientific">Candidatus Kaiserbacteria bacterium CG17_big_fil_post_rev_8_21_14_2_50_51_7</name>
    <dbReference type="NCBI Taxonomy" id="1974613"/>
    <lineage>
        <taxon>Bacteria</taxon>
        <taxon>Candidatus Kaiseribacteriota</taxon>
    </lineage>
</organism>
<reference evidence="3" key="1">
    <citation type="submission" date="2017-09" db="EMBL/GenBank/DDBJ databases">
        <title>Depth-based differentiation of microbial function through sediment-hosted aquifers and enrichment of novel symbionts in the deep terrestrial subsurface.</title>
        <authorList>
            <person name="Probst A.J."/>
            <person name="Ladd B."/>
            <person name="Jarett J.K."/>
            <person name="Geller-Mcgrath D.E."/>
            <person name="Sieber C.M.K."/>
            <person name="Emerson J.B."/>
            <person name="Anantharaman K."/>
            <person name="Thomas B.C."/>
            <person name="Malmstrom R."/>
            <person name="Stieglmeier M."/>
            <person name="Klingl A."/>
            <person name="Woyke T."/>
            <person name="Ryan C.M."/>
            <person name="Banfield J.F."/>
        </authorList>
    </citation>
    <scope>NUCLEOTIDE SEQUENCE [LARGE SCALE GENOMIC DNA]</scope>
</reference>
<sequence length="181" mass="19899">KEVVISNWGLLAAGIVTTMAGLLSSMTLGSENVVTRAVQWIVIVSTGVGAPVVSYFGAMNIGVTVNAFEIKKEDVKKEFEKEMDTWEAAASAYYSRQAANIYGVDRGTTRKNDEEPKEERNFAKEIRDYLEANSLTANEVGDGPGFIITPHVIAEKLGINPSTMRTNLSRIRENMKKHQGE</sequence>
<dbReference type="AlphaFoldDB" id="A0A2M7FCV9"/>
<protein>
    <submittedName>
        <fullName evidence="2">Uncharacterized protein</fullName>
    </submittedName>
</protein>
<keyword evidence="1" id="KW-1133">Transmembrane helix</keyword>
<evidence type="ECO:0000313" key="2">
    <source>
        <dbReference type="EMBL" id="PIV86795.1"/>
    </source>
</evidence>
<dbReference type="EMBL" id="PFFD01000152">
    <property type="protein sequence ID" value="PIV86795.1"/>
    <property type="molecule type" value="Genomic_DNA"/>
</dbReference>
<feature type="transmembrane region" description="Helical" evidence="1">
    <location>
        <begin position="40"/>
        <end position="68"/>
    </location>
</feature>
<keyword evidence="1" id="KW-0472">Membrane</keyword>
<feature type="transmembrane region" description="Helical" evidence="1">
    <location>
        <begin position="7"/>
        <end position="28"/>
    </location>
</feature>
<accession>A0A2M7FCV9</accession>